<dbReference type="HOGENOM" id="CLU_3076103_0_0_11"/>
<dbReference type="Proteomes" id="UP000009235">
    <property type="component" value="Chromosome"/>
</dbReference>
<name>F6EFY2_HOYSD</name>
<dbReference type="EMBL" id="CP002786">
    <property type="protein sequence ID" value="AEF42246.1"/>
    <property type="molecule type" value="Genomic_DNA"/>
</dbReference>
<sequence length="52" mass="5549">MGLSICAAPRDKPSGTVNFIAISARQQVGDTDYAALSGIQRTIHIDVDSFIQ</sequence>
<gene>
    <name evidence="1" type="ordered locus">AS9A_3808</name>
</gene>
<proteinExistence type="predicted"/>
<accession>F6EFY2</accession>
<dbReference type="KEGG" id="asd:AS9A_3808"/>
<reference evidence="1 2" key="1">
    <citation type="journal article" date="2011" name="J. Bacteriol.">
        <title>Complete genome sequence of Amycolicicoccus subflavus DQS3-9A1T, an actinomycete isolated from crude oil-polluted soil.</title>
        <authorList>
            <person name="Cai M."/>
            <person name="Chen W.M."/>
            <person name="Nie Y."/>
            <person name="Chi C.Q."/>
            <person name="Wang Y.N."/>
            <person name="Tang Y.Q."/>
            <person name="Li G.Y."/>
            <person name="Wu X.L."/>
        </authorList>
    </citation>
    <scope>NUCLEOTIDE SEQUENCE [LARGE SCALE GENOMIC DNA]</scope>
    <source>
        <strain evidence="2">DSM 45089 / DQS3-9A1</strain>
    </source>
</reference>
<protein>
    <submittedName>
        <fullName evidence="1">Uncharacterized protein</fullName>
    </submittedName>
</protein>
<evidence type="ECO:0000313" key="1">
    <source>
        <dbReference type="EMBL" id="AEF42246.1"/>
    </source>
</evidence>
<keyword evidence="2" id="KW-1185">Reference proteome</keyword>
<dbReference type="AlphaFoldDB" id="F6EFY2"/>
<evidence type="ECO:0000313" key="2">
    <source>
        <dbReference type="Proteomes" id="UP000009235"/>
    </source>
</evidence>
<organism evidence="1 2">
    <name type="scientific">Hoyosella subflava (strain DSM 45089 / JCM 17490 / NBRC 109087 / DQS3-9A1)</name>
    <name type="common">Amycolicicoccus subflavus</name>
    <dbReference type="NCBI Taxonomy" id="443218"/>
    <lineage>
        <taxon>Bacteria</taxon>
        <taxon>Bacillati</taxon>
        <taxon>Actinomycetota</taxon>
        <taxon>Actinomycetes</taxon>
        <taxon>Mycobacteriales</taxon>
        <taxon>Hoyosellaceae</taxon>
        <taxon>Hoyosella</taxon>
    </lineage>
</organism>